<dbReference type="Pfam" id="PF12833">
    <property type="entry name" value="HTH_18"/>
    <property type="match status" value="1"/>
</dbReference>
<feature type="domain" description="HTH araC/xylS-type" evidence="4">
    <location>
        <begin position="183"/>
        <end position="281"/>
    </location>
</feature>
<dbReference type="AlphaFoldDB" id="A0A6N8G022"/>
<comment type="caution">
    <text evidence="5">The sequence shown here is derived from an EMBL/GenBank/DDBJ whole genome shotgun (WGS) entry which is preliminary data.</text>
</comment>
<organism evidence="5 6">
    <name type="scientific">Gloeocapsopsis dulcis AAB1 = 1H9</name>
    <dbReference type="NCBI Taxonomy" id="1433147"/>
    <lineage>
        <taxon>Bacteria</taxon>
        <taxon>Bacillati</taxon>
        <taxon>Cyanobacteriota</taxon>
        <taxon>Cyanophyceae</taxon>
        <taxon>Oscillatoriophycideae</taxon>
        <taxon>Chroococcales</taxon>
        <taxon>Chroococcaceae</taxon>
        <taxon>Gloeocapsopsis</taxon>
        <taxon>Gloeocapsopsis dulcis</taxon>
    </lineage>
</organism>
<evidence type="ECO:0000256" key="3">
    <source>
        <dbReference type="ARBA" id="ARBA00023163"/>
    </source>
</evidence>
<sequence length="282" mass="32810">MNEEISTASSPLCLGRATLDRFMIEHFQQPAYELPESLLTEHRIILNLGNPYNVEQWYDGCYQQNQMDTGNFTILPIGMSRRVIWDRPIEFLLLQLESVYMQQMVLDLSDRHQLELIPHYKRQDSLIHQIGLALKTELQSQGVGGKLYLESMMVSLTIQLLRHHAHWTSLTQTPGGLSKYQLRQLIDYINSNLEQELSLDELASITQTSKYYLIRLFKRSMGVTLHRYVTTCRIEKAKQLLAQRNLSIIEICHLVGFQSQSHFTHLFHRYAGVTPKVYQDSL</sequence>
<dbReference type="RefSeq" id="WP_105219527.1">
    <property type="nucleotide sequence ID" value="NZ_CAWNSU010000039.1"/>
</dbReference>
<dbReference type="SMART" id="SM00342">
    <property type="entry name" value="HTH_ARAC"/>
    <property type="match status" value="1"/>
</dbReference>
<accession>A0A6N8G022</accession>
<keyword evidence="1" id="KW-0805">Transcription regulation</keyword>
<dbReference type="InterPro" id="IPR018060">
    <property type="entry name" value="HTH_AraC"/>
</dbReference>
<dbReference type="InterPro" id="IPR050204">
    <property type="entry name" value="AraC_XylS_family_regulators"/>
</dbReference>
<evidence type="ECO:0000313" key="5">
    <source>
        <dbReference type="EMBL" id="MUL37707.1"/>
    </source>
</evidence>
<evidence type="ECO:0000256" key="2">
    <source>
        <dbReference type="ARBA" id="ARBA00023125"/>
    </source>
</evidence>
<dbReference type="PANTHER" id="PTHR46796:SF6">
    <property type="entry name" value="ARAC SUBFAMILY"/>
    <property type="match status" value="1"/>
</dbReference>
<gene>
    <name evidence="5" type="ORF">BWI75_15570</name>
</gene>
<protein>
    <recommendedName>
        <fullName evidence="4">HTH araC/xylS-type domain-containing protein</fullName>
    </recommendedName>
</protein>
<dbReference type="OrthoDB" id="516605at2"/>
<dbReference type="Gene3D" id="1.10.10.60">
    <property type="entry name" value="Homeodomain-like"/>
    <property type="match status" value="2"/>
</dbReference>
<name>A0A6N8G022_9CHRO</name>
<keyword evidence="6" id="KW-1185">Reference proteome</keyword>
<dbReference type="PANTHER" id="PTHR46796">
    <property type="entry name" value="HTH-TYPE TRANSCRIPTIONAL ACTIVATOR RHAS-RELATED"/>
    <property type="match status" value="1"/>
</dbReference>
<dbReference type="SUPFAM" id="SSF46689">
    <property type="entry name" value="Homeodomain-like"/>
    <property type="match status" value="2"/>
</dbReference>
<evidence type="ECO:0000256" key="1">
    <source>
        <dbReference type="ARBA" id="ARBA00023015"/>
    </source>
</evidence>
<evidence type="ECO:0000313" key="6">
    <source>
        <dbReference type="Proteomes" id="UP000441797"/>
    </source>
</evidence>
<dbReference type="InterPro" id="IPR009057">
    <property type="entry name" value="Homeodomain-like_sf"/>
</dbReference>
<dbReference type="Proteomes" id="UP000441797">
    <property type="component" value="Unassembled WGS sequence"/>
</dbReference>
<keyword evidence="3" id="KW-0804">Transcription</keyword>
<dbReference type="GO" id="GO:0003700">
    <property type="term" value="F:DNA-binding transcription factor activity"/>
    <property type="evidence" value="ECO:0007669"/>
    <property type="project" value="InterPro"/>
</dbReference>
<reference evidence="5 6" key="1">
    <citation type="journal article" date="2019" name="Front. Microbiol.">
        <title>Genomic Features for Desiccation Tolerance and Sugar Biosynthesis in the Extremophile Gloeocapsopsis sp. UTEX B3054.</title>
        <authorList>
            <person name="Urrejola C."/>
            <person name="Alcorta J."/>
            <person name="Salas L."/>
            <person name="Vasquez M."/>
            <person name="Polz M.F."/>
            <person name="Vicuna R."/>
            <person name="Diez B."/>
        </authorList>
    </citation>
    <scope>NUCLEOTIDE SEQUENCE [LARGE SCALE GENOMIC DNA]</scope>
    <source>
        <strain evidence="5 6">1H9</strain>
    </source>
</reference>
<dbReference type="InterPro" id="IPR020449">
    <property type="entry name" value="Tscrpt_reg_AraC-type_HTH"/>
</dbReference>
<keyword evidence="2" id="KW-0238">DNA-binding</keyword>
<evidence type="ECO:0000259" key="4">
    <source>
        <dbReference type="PROSITE" id="PS01124"/>
    </source>
</evidence>
<dbReference type="PRINTS" id="PR00032">
    <property type="entry name" value="HTHARAC"/>
</dbReference>
<dbReference type="PROSITE" id="PS01124">
    <property type="entry name" value="HTH_ARAC_FAMILY_2"/>
    <property type="match status" value="1"/>
</dbReference>
<dbReference type="GO" id="GO:0043565">
    <property type="term" value="F:sequence-specific DNA binding"/>
    <property type="evidence" value="ECO:0007669"/>
    <property type="project" value="InterPro"/>
</dbReference>
<dbReference type="EMBL" id="NAPY01000025">
    <property type="protein sequence ID" value="MUL37707.1"/>
    <property type="molecule type" value="Genomic_DNA"/>
</dbReference>
<proteinExistence type="predicted"/>